<protein>
    <submittedName>
        <fullName evidence="3">BESS domain-containing protein</fullName>
    </submittedName>
</protein>
<sequence length="337" mass="38162">MPRLGTTPPMPAVTCVCQEFRGSRLQSRPPNQMTLEFTDLPVFAKPDDFFELSSRLYNHADTFTVSQRHQLRPILESIIIKFESTMYLRPILKNLLRFLDEEIMPYCTDDYYYQPDDVSDYGTESESSMPEPMTVIEEVEDEEDYEEDYGIKEPYLHMTNVEMEPPRMRRSAPLNFDTLSVVSECPSLLSNSLEEKVVPAAVSSEVIELPIDDSAPLTSTCSSSLPPSPLPSPNPSDQLVIVKNVDSPAPVPLKTLKPSESEESIHSNFIDASGDHAPIFSMIDAHEDEVDVEVDFEPEPLVKKRSFRKNVSRLVHRVSKVFRSKHKIDSEVPFSSS</sequence>
<proteinExistence type="predicted"/>
<dbReference type="AlphaFoldDB" id="A0A7E4ZTU5"/>
<evidence type="ECO:0000313" key="3">
    <source>
        <dbReference type="WBParaSite" id="Pan_g17082.t1"/>
    </source>
</evidence>
<accession>A0A7E4ZTU5</accession>
<keyword evidence="2" id="KW-1185">Reference proteome</keyword>
<organism evidence="2 3">
    <name type="scientific">Panagrellus redivivus</name>
    <name type="common">Microworm</name>
    <dbReference type="NCBI Taxonomy" id="6233"/>
    <lineage>
        <taxon>Eukaryota</taxon>
        <taxon>Metazoa</taxon>
        <taxon>Ecdysozoa</taxon>
        <taxon>Nematoda</taxon>
        <taxon>Chromadorea</taxon>
        <taxon>Rhabditida</taxon>
        <taxon>Tylenchina</taxon>
        <taxon>Panagrolaimomorpha</taxon>
        <taxon>Panagrolaimoidea</taxon>
        <taxon>Panagrolaimidae</taxon>
        <taxon>Panagrellus</taxon>
    </lineage>
</organism>
<feature type="region of interest" description="Disordered" evidence="1">
    <location>
        <begin position="217"/>
        <end position="237"/>
    </location>
</feature>
<dbReference type="Proteomes" id="UP000492821">
    <property type="component" value="Unassembled WGS sequence"/>
</dbReference>
<reference evidence="2" key="1">
    <citation type="journal article" date="2013" name="Genetics">
        <title>The draft genome and transcriptome of Panagrellus redivivus are shaped by the harsh demands of a free-living lifestyle.</title>
        <authorList>
            <person name="Srinivasan J."/>
            <person name="Dillman A.R."/>
            <person name="Macchietto M.G."/>
            <person name="Heikkinen L."/>
            <person name="Lakso M."/>
            <person name="Fracchia K.M."/>
            <person name="Antoshechkin I."/>
            <person name="Mortazavi A."/>
            <person name="Wong G."/>
            <person name="Sternberg P.W."/>
        </authorList>
    </citation>
    <scope>NUCLEOTIDE SEQUENCE [LARGE SCALE GENOMIC DNA]</scope>
    <source>
        <strain evidence="2">MT8872</strain>
    </source>
</reference>
<evidence type="ECO:0000256" key="1">
    <source>
        <dbReference type="SAM" id="MobiDB-lite"/>
    </source>
</evidence>
<name>A0A7E4ZTU5_PANRE</name>
<evidence type="ECO:0000313" key="2">
    <source>
        <dbReference type="Proteomes" id="UP000492821"/>
    </source>
</evidence>
<dbReference type="WBParaSite" id="Pan_g17082.t1">
    <property type="protein sequence ID" value="Pan_g17082.t1"/>
    <property type="gene ID" value="Pan_g17082"/>
</dbReference>
<reference evidence="3" key="2">
    <citation type="submission" date="2020-10" db="UniProtKB">
        <authorList>
            <consortium name="WormBaseParasite"/>
        </authorList>
    </citation>
    <scope>IDENTIFICATION</scope>
</reference>